<evidence type="ECO:0000313" key="4">
    <source>
        <dbReference type="Proteomes" id="UP000193944"/>
    </source>
</evidence>
<gene>
    <name evidence="3" type="ORF">BCR32DRAFT_292562</name>
</gene>
<organism evidence="3 4">
    <name type="scientific">Anaeromyces robustus</name>
    <dbReference type="NCBI Taxonomy" id="1754192"/>
    <lineage>
        <taxon>Eukaryota</taxon>
        <taxon>Fungi</taxon>
        <taxon>Fungi incertae sedis</taxon>
        <taxon>Chytridiomycota</taxon>
        <taxon>Chytridiomycota incertae sedis</taxon>
        <taxon>Neocallimastigomycetes</taxon>
        <taxon>Neocallimastigales</taxon>
        <taxon>Neocallimastigaceae</taxon>
        <taxon>Anaeromyces</taxon>
    </lineage>
</organism>
<dbReference type="EMBL" id="MCFG01000092">
    <property type="protein sequence ID" value="ORX82547.1"/>
    <property type="molecule type" value="Genomic_DNA"/>
</dbReference>
<feature type="signal peptide" evidence="2">
    <location>
        <begin position="1"/>
        <end position="29"/>
    </location>
</feature>
<name>A0A1Y1X9Z8_9FUNG</name>
<dbReference type="AlphaFoldDB" id="A0A1Y1X9Z8"/>
<proteinExistence type="predicted"/>
<evidence type="ECO:0000313" key="3">
    <source>
        <dbReference type="EMBL" id="ORX82547.1"/>
    </source>
</evidence>
<feature type="region of interest" description="Disordered" evidence="1">
    <location>
        <begin position="49"/>
        <end position="79"/>
    </location>
</feature>
<dbReference type="OrthoDB" id="2157388at2759"/>
<protein>
    <submittedName>
        <fullName evidence="3">Uncharacterized protein</fullName>
    </submittedName>
</protein>
<comment type="caution">
    <text evidence="3">The sequence shown here is derived from an EMBL/GenBank/DDBJ whole genome shotgun (WGS) entry which is preliminary data.</text>
</comment>
<evidence type="ECO:0000256" key="2">
    <source>
        <dbReference type="SAM" id="SignalP"/>
    </source>
</evidence>
<keyword evidence="4" id="KW-1185">Reference proteome</keyword>
<dbReference type="Proteomes" id="UP000193944">
    <property type="component" value="Unassembled WGS sequence"/>
</dbReference>
<feature type="chain" id="PRO_5012779148" evidence="2">
    <location>
        <begin position="30"/>
        <end position="172"/>
    </location>
</feature>
<accession>A0A1Y1X9Z8</accession>
<evidence type="ECO:0000256" key="1">
    <source>
        <dbReference type="SAM" id="MobiDB-lite"/>
    </source>
</evidence>
<sequence>MKKQMHKFNLKHILLIVLIFSLLFVQVSSEPISKNKAQISSTKQIKKQITSKHVPVNKTKSFKKPAQSSNAKKPKKALTPKKYRKNFVIRIPRTKYRADGPKRITITRTTPPATIEYEIPTHTSEETTTYYSTFGFDFISPSPQPSRVYKRRKSQITNVNVKNNTIPITKAP</sequence>
<reference evidence="3 4" key="2">
    <citation type="submission" date="2016-08" db="EMBL/GenBank/DDBJ databases">
        <title>Pervasive Adenine N6-methylation of Active Genes in Fungi.</title>
        <authorList>
            <consortium name="DOE Joint Genome Institute"/>
            <person name="Mondo S.J."/>
            <person name="Dannebaum R.O."/>
            <person name="Kuo R.C."/>
            <person name="Labutti K."/>
            <person name="Haridas S."/>
            <person name="Kuo A."/>
            <person name="Salamov A."/>
            <person name="Ahrendt S.R."/>
            <person name="Lipzen A."/>
            <person name="Sullivan W."/>
            <person name="Andreopoulos W.B."/>
            <person name="Clum A."/>
            <person name="Lindquist E."/>
            <person name="Daum C."/>
            <person name="Ramamoorthy G.K."/>
            <person name="Gryganskyi A."/>
            <person name="Culley D."/>
            <person name="Magnuson J.K."/>
            <person name="James T.Y."/>
            <person name="O'Malley M.A."/>
            <person name="Stajich J.E."/>
            <person name="Spatafora J.W."/>
            <person name="Visel A."/>
            <person name="Grigoriev I.V."/>
        </authorList>
    </citation>
    <scope>NUCLEOTIDE SEQUENCE [LARGE SCALE GENOMIC DNA]</scope>
    <source>
        <strain evidence="3 4">S4</strain>
    </source>
</reference>
<keyword evidence="2" id="KW-0732">Signal</keyword>
<reference evidence="3 4" key="1">
    <citation type="submission" date="2016-08" db="EMBL/GenBank/DDBJ databases">
        <title>A Parts List for Fungal Cellulosomes Revealed by Comparative Genomics.</title>
        <authorList>
            <consortium name="DOE Joint Genome Institute"/>
            <person name="Haitjema C.H."/>
            <person name="Gilmore S.P."/>
            <person name="Henske J.K."/>
            <person name="Solomon K.V."/>
            <person name="De Groot R."/>
            <person name="Kuo A."/>
            <person name="Mondo S.J."/>
            <person name="Salamov A.A."/>
            <person name="Labutti K."/>
            <person name="Zhao Z."/>
            <person name="Chiniquy J."/>
            <person name="Barry K."/>
            <person name="Brewer H.M."/>
            <person name="Purvine S.O."/>
            <person name="Wright A.T."/>
            <person name="Boxma B."/>
            <person name="Van Alen T."/>
            <person name="Hackstein J.H."/>
            <person name="Baker S.E."/>
            <person name="Grigoriev I.V."/>
            <person name="O'Malley M.A."/>
        </authorList>
    </citation>
    <scope>NUCLEOTIDE SEQUENCE [LARGE SCALE GENOMIC DNA]</scope>
    <source>
        <strain evidence="3 4">S4</strain>
    </source>
</reference>